<accession>A0A0N4VS88</accession>
<evidence type="ECO:0000313" key="2">
    <source>
        <dbReference type="Proteomes" id="UP000268014"/>
    </source>
</evidence>
<evidence type="ECO:0000313" key="3">
    <source>
        <dbReference type="WBParaSite" id="HPLM_0000015401-mRNA-1"/>
    </source>
</evidence>
<dbReference type="EMBL" id="UZAF01000077">
    <property type="protein sequence ID" value="VDO04605.1"/>
    <property type="molecule type" value="Genomic_DNA"/>
</dbReference>
<dbReference type="OrthoDB" id="5867472at2759"/>
<sequence>MVLLQLTALTRLKNSSPVSHVVPSIIDFLERAQVTSLFVPLTSQRRPVNRIRDTRPAFLPFRAFAKKFDHLVDGRTGVRLMSRGIRPGPTVITISHNVPGPPDL</sequence>
<gene>
    <name evidence="1" type="ORF">HPLM_LOCUS155</name>
</gene>
<evidence type="ECO:0000313" key="1">
    <source>
        <dbReference type="EMBL" id="VDO04605.1"/>
    </source>
</evidence>
<organism evidence="3">
    <name type="scientific">Haemonchus placei</name>
    <name type="common">Barber's pole worm</name>
    <dbReference type="NCBI Taxonomy" id="6290"/>
    <lineage>
        <taxon>Eukaryota</taxon>
        <taxon>Metazoa</taxon>
        <taxon>Ecdysozoa</taxon>
        <taxon>Nematoda</taxon>
        <taxon>Chromadorea</taxon>
        <taxon>Rhabditida</taxon>
        <taxon>Rhabditina</taxon>
        <taxon>Rhabditomorpha</taxon>
        <taxon>Strongyloidea</taxon>
        <taxon>Trichostrongylidae</taxon>
        <taxon>Haemonchus</taxon>
    </lineage>
</organism>
<keyword evidence="2" id="KW-1185">Reference proteome</keyword>
<dbReference type="Proteomes" id="UP000268014">
    <property type="component" value="Unassembled WGS sequence"/>
</dbReference>
<dbReference type="AlphaFoldDB" id="A0A0N4VS88"/>
<dbReference type="WBParaSite" id="HPLM_0000015401-mRNA-1">
    <property type="protein sequence ID" value="HPLM_0000015401-mRNA-1"/>
    <property type="gene ID" value="HPLM_0000015401"/>
</dbReference>
<name>A0A0N4VS88_HAEPC</name>
<reference evidence="3" key="1">
    <citation type="submission" date="2017-02" db="UniProtKB">
        <authorList>
            <consortium name="WormBaseParasite"/>
        </authorList>
    </citation>
    <scope>IDENTIFICATION</scope>
</reference>
<reference evidence="1 2" key="2">
    <citation type="submission" date="2018-11" db="EMBL/GenBank/DDBJ databases">
        <authorList>
            <consortium name="Pathogen Informatics"/>
        </authorList>
    </citation>
    <scope>NUCLEOTIDE SEQUENCE [LARGE SCALE GENOMIC DNA]</scope>
    <source>
        <strain evidence="1 2">MHpl1</strain>
    </source>
</reference>
<proteinExistence type="predicted"/>
<protein>
    <submittedName>
        <fullName evidence="3">PlsC domain-containing protein</fullName>
    </submittedName>
</protein>